<comment type="catalytic activity">
    <reaction evidence="3">
        <text>3',5'-cyclic UMP + H2O = UMP + H(+)</text>
        <dbReference type="Rhea" id="RHEA:70575"/>
        <dbReference type="ChEBI" id="CHEBI:15377"/>
        <dbReference type="ChEBI" id="CHEBI:15378"/>
        <dbReference type="ChEBI" id="CHEBI:57865"/>
        <dbReference type="ChEBI" id="CHEBI:184387"/>
    </reaction>
    <physiologicalReaction direction="left-to-right" evidence="3">
        <dbReference type="Rhea" id="RHEA:70576"/>
    </physiologicalReaction>
</comment>
<dbReference type="PANTHER" id="PTHR23131">
    <property type="entry name" value="ENDORIBONUCLEASE LACTB2"/>
    <property type="match status" value="1"/>
</dbReference>
<dbReference type="AlphaFoldDB" id="A0A0U2WBE4"/>
<proteinExistence type="predicted"/>
<evidence type="ECO:0000256" key="3">
    <source>
        <dbReference type="ARBA" id="ARBA00048505"/>
    </source>
</evidence>
<dbReference type="PANTHER" id="PTHR23131:SF4">
    <property type="entry name" value="METALLO-BETA-LACTAMASE SUPERFAMILY POTEIN"/>
    <property type="match status" value="1"/>
</dbReference>
<dbReference type="Gene3D" id="3.60.15.10">
    <property type="entry name" value="Ribonuclease Z/Hydroxyacylglutathione hydrolase-like"/>
    <property type="match status" value="1"/>
</dbReference>
<evidence type="ECO:0000313" key="6">
    <source>
        <dbReference type="Proteomes" id="UP000061660"/>
    </source>
</evidence>
<dbReference type="InterPro" id="IPR050662">
    <property type="entry name" value="Sec-metab_biosynth-thioest"/>
</dbReference>
<dbReference type="EMBL" id="CP013652">
    <property type="protein sequence ID" value="ALS23694.1"/>
    <property type="molecule type" value="Genomic_DNA"/>
</dbReference>
<dbReference type="InterPro" id="IPR036388">
    <property type="entry name" value="WH-like_DNA-bd_sf"/>
</dbReference>
<protein>
    <submittedName>
        <fullName evidence="5">MBL fold metallo-hydrolase</fullName>
    </submittedName>
</protein>
<dbReference type="OrthoDB" id="9761531at2"/>
<reference evidence="6" key="1">
    <citation type="submission" date="2015-12" db="EMBL/GenBank/DDBJ databases">
        <title>Complete genome sequences of two moderately thermophilic Paenibacillus species.</title>
        <authorList>
            <person name="Butler R.III."/>
            <person name="Wang J."/>
            <person name="Stark B.C."/>
            <person name="Pombert J.-F."/>
        </authorList>
    </citation>
    <scope>NUCLEOTIDE SEQUENCE [LARGE SCALE GENOMIC DNA]</scope>
    <source>
        <strain evidence="6">32O-Y</strain>
    </source>
</reference>
<comment type="function">
    <text evidence="2">Counteracts the endogenous Pycsar antiviral defense system. Phosphodiesterase that enables metal-dependent hydrolysis of host cyclic nucleotide Pycsar defense signals such as cCMP and cUMP.</text>
</comment>
<evidence type="ECO:0000256" key="2">
    <source>
        <dbReference type="ARBA" id="ARBA00034301"/>
    </source>
</evidence>
<evidence type="ECO:0000313" key="5">
    <source>
        <dbReference type="EMBL" id="ALS23694.1"/>
    </source>
</evidence>
<dbReference type="InterPro" id="IPR001279">
    <property type="entry name" value="Metallo-B-lactamas"/>
</dbReference>
<dbReference type="Proteomes" id="UP000061660">
    <property type="component" value="Chromosome"/>
</dbReference>
<evidence type="ECO:0000256" key="1">
    <source>
        <dbReference type="ARBA" id="ARBA00034221"/>
    </source>
</evidence>
<comment type="catalytic activity">
    <reaction evidence="1">
        <text>3',5'-cyclic CMP + H2O = CMP + H(+)</text>
        <dbReference type="Rhea" id="RHEA:72675"/>
        <dbReference type="ChEBI" id="CHEBI:15377"/>
        <dbReference type="ChEBI" id="CHEBI:15378"/>
        <dbReference type="ChEBI" id="CHEBI:58003"/>
        <dbReference type="ChEBI" id="CHEBI:60377"/>
    </reaction>
    <physiologicalReaction direction="left-to-right" evidence="1">
        <dbReference type="Rhea" id="RHEA:72676"/>
    </physiologicalReaction>
</comment>
<keyword evidence="6" id="KW-1185">Reference proteome</keyword>
<gene>
    <name evidence="5" type="ORF">IJ22_33330</name>
</gene>
<dbReference type="RefSeq" id="WP_062409569.1">
    <property type="nucleotide sequence ID" value="NZ_CP013652.1"/>
</dbReference>
<dbReference type="Gene3D" id="1.10.10.10">
    <property type="entry name" value="Winged helix-like DNA-binding domain superfamily/Winged helix DNA-binding domain"/>
    <property type="match status" value="1"/>
</dbReference>
<dbReference type="STRING" id="162209.IJ22_33330"/>
<dbReference type="CDD" id="cd07725">
    <property type="entry name" value="TTHA1429-like_MBL-fold"/>
    <property type="match status" value="1"/>
</dbReference>
<feature type="domain" description="Metallo-beta-lactamase" evidence="4">
    <location>
        <begin position="21"/>
        <end position="233"/>
    </location>
</feature>
<dbReference type="Pfam" id="PF00753">
    <property type="entry name" value="Lactamase_B"/>
    <property type="match status" value="1"/>
</dbReference>
<dbReference type="GO" id="GO:0016787">
    <property type="term" value="F:hydrolase activity"/>
    <property type="evidence" value="ECO:0007669"/>
    <property type="project" value="UniProtKB-KW"/>
</dbReference>
<organism evidence="5 6">
    <name type="scientific">Paenibacillus naphthalenovorans</name>
    <dbReference type="NCBI Taxonomy" id="162209"/>
    <lineage>
        <taxon>Bacteria</taxon>
        <taxon>Bacillati</taxon>
        <taxon>Bacillota</taxon>
        <taxon>Bacilli</taxon>
        <taxon>Bacillales</taxon>
        <taxon>Paenibacillaceae</taxon>
        <taxon>Paenibacillus</taxon>
    </lineage>
</organism>
<dbReference type="Pfam" id="PF21221">
    <property type="entry name" value="B_lactamase-like_C"/>
    <property type="match status" value="1"/>
</dbReference>
<sequence length="327" mass="37479">MEQIRKGLFRIPIPVPFPMKYIYCYLAIGQQGIVMIDAGFNYKDAQEAWKQAFTELKIQPKDIEVIYLTHFHPDHFGLSGWMQEWTGALVYISEADMAMVDRAWRNGDVQAKLVGQMGKENGVPESLAEQIVEHMLKLHDHVLPLPELRPMTMTEVRLGDELWQVIPTPGHSDGHRCFYQSENRLLLAGDHILDKITPNISLWPGGRSNPLEDYVQSLQQTAALDISLALPAHGKLIDNIPQRVSQLLEHHQQRLEQMRGLVRQGRTAYEVASDVFRHKELTPHQWRFAMAETLAHLECLAFQGRLNKSQDGQLNIYTQANPDEMFL</sequence>
<evidence type="ECO:0000259" key="4">
    <source>
        <dbReference type="SMART" id="SM00849"/>
    </source>
</evidence>
<name>A0A0U2WBE4_9BACL</name>
<dbReference type="SUPFAM" id="SSF56281">
    <property type="entry name" value="Metallo-hydrolase/oxidoreductase"/>
    <property type="match status" value="1"/>
</dbReference>
<reference evidence="5 6" key="2">
    <citation type="journal article" date="2016" name="Genome Announc.">
        <title>Complete Genome Sequences of Two Interactive Moderate Thermophiles, Paenibacillus napthalenovorans 32O-Y and Paenibacillus sp. 32O-W.</title>
        <authorList>
            <person name="Butler R.R.III."/>
            <person name="Wang J."/>
            <person name="Stark B.C."/>
            <person name="Pombert J.F."/>
        </authorList>
    </citation>
    <scope>NUCLEOTIDE SEQUENCE [LARGE SCALE GENOMIC DNA]</scope>
    <source>
        <strain evidence="5 6">32O-Y</strain>
    </source>
</reference>
<keyword evidence="5" id="KW-0378">Hydrolase</keyword>
<dbReference type="InterPro" id="IPR036866">
    <property type="entry name" value="RibonucZ/Hydroxyglut_hydro"/>
</dbReference>
<dbReference type="InterPro" id="IPR048933">
    <property type="entry name" value="B_lactamase-like_C"/>
</dbReference>
<dbReference type="KEGG" id="pnp:IJ22_33330"/>
<dbReference type="PATRIC" id="fig|162209.4.peg.3566"/>
<accession>A0A0U2WBE4</accession>
<dbReference type="SMART" id="SM00849">
    <property type="entry name" value="Lactamase_B"/>
    <property type="match status" value="1"/>
</dbReference>